<feature type="region of interest" description="Disordered" evidence="1">
    <location>
        <begin position="226"/>
        <end position="270"/>
    </location>
</feature>
<feature type="compositionally biased region" description="Basic and acidic residues" evidence="1">
    <location>
        <begin position="179"/>
        <end position="188"/>
    </location>
</feature>
<evidence type="ECO:0000256" key="1">
    <source>
        <dbReference type="SAM" id="MobiDB-lite"/>
    </source>
</evidence>
<feature type="region of interest" description="Disordered" evidence="1">
    <location>
        <begin position="84"/>
        <end position="188"/>
    </location>
</feature>
<dbReference type="EMBL" id="CM026422">
    <property type="protein sequence ID" value="KAG0586546.1"/>
    <property type="molecule type" value="Genomic_DNA"/>
</dbReference>
<feature type="compositionally biased region" description="Low complexity" evidence="1">
    <location>
        <begin position="376"/>
        <end position="401"/>
    </location>
</feature>
<feature type="region of interest" description="Disordered" evidence="1">
    <location>
        <begin position="363"/>
        <end position="492"/>
    </location>
</feature>
<feature type="compositionally biased region" description="Acidic residues" evidence="1">
    <location>
        <begin position="106"/>
        <end position="118"/>
    </location>
</feature>
<feature type="compositionally biased region" description="Low complexity" evidence="1">
    <location>
        <begin position="530"/>
        <end position="552"/>
    </location>
</feature>
<accession>A0A8T0IUQ4</accession>
<feature type="compositionally biased region" description="Basic and acidic residues" evidence="1">
    <location>
        <begin position="84"/>
        <end position="105"/>
    </location>
</feature>
<evidence type="ECO:0000313" key="3">
    <source>
        <dbReference type="Proteomes" id="UP000822688"/>
    </source>
</evidence>
<feature type="compositionally biased region" description="Basic and acidic residues" evidence="1">
    <location>
        <begin position="237"/>
        <end position="263"/>
    </location>
</feature>
<comment type="caution">
    <text evidence="2">The sequence shown here is derived from an EMBL/GenBank/DDBJ whole genome shotgun (WGS) entry which is preliminary data.</text>
</comment>
<dbReference type="PANTHER" id="PTHR36764">
    <property type="entry name" value="TRNA (ILE)-LYSIDINE SYNTHASE"/>
    <property type="match status" value="1"/>
</dbReference>
<feature type="compositionally biased region" description="Low complexity" evidence="1">
    <location>
        <begin position="480"/>
        <end position="489"/>
    </location>
</feature>
<dbReference type="GO" id="GO:0009507">
    <property type="term" value="C:chloroplast"/>
    <property type="evidence" value="ECO:0007669"/>
    <property type="project" value="TreeGrafter"/>
</dbReference>
<organism evidence="2 3">
    <name type="scientific">Ceratodon purpureus</name>
    <name type="common">Fire moss</name>
    <name type="synonym">Dicranum purpureum</name>
    <dbReference type="NCBI Taxonomy" id="3225"/>
    <lineage>
        <taxon>Eukaryota</taxon>
        <taxon>Viridiplantae</taxon>
        <taxon>Streptophyta</taxon>
        <taxon>Embryophyta</taxon>
        <taxon>Bryophyta</taxon>
        <taxon>Bryophytina</taxon>
        <taxon>Bryopsida</taxon>
        <taxon>Dicranidae</taxon>
        <taxon>Pseudoditrichales</taxon>
        <taxon>Ditrichaceae</taxon>
        <taxon>Ceratodon</taxon>
    </lineage>
</organism>
<keyword evidence="3" id="KW-1185">Reference proteome</keyword>
<sequence length="730" mass="76436">MIYMYRGELHKVSGIPRQWPLPKPLITLSAFRQALEKRNDAIRGCCGSRPGFSTPCLTRQDTCVSGSHNVSPAHLRAIEGAREELETDIGREGRGESDGHVKADYMDEDVREDAEDAEDRSKQGGEARQAVGEEGYRDGSAPMEDSSEKVLVRGQSLDGHEPKHEPKLESAEPADLEDQMDRKERKKRKIEEASLMEARKGKVKVKVKEELVVAVAASGGVERMTVDAAGTSDEMELDQKVPEGLDDHKGASCEVEKSEKEGSDAVPELPMSVEEGDVKMEVNEDEQGDLVKVEAPPTPPVLSEEQNFGKPLSDSKVEGKDHVEQAKATGDPTGDKKIKKAELEAKLKKLTAEKHRLVQMLKQVLTTEKESKKKVQSASQSPSALGPPSAPGPASASQAIPTSTDVPAAPVAQSEITSAGGTEVTHKVDVPSATSLQVRPNRFGRHLTSSRHVQVLSTEEESKKKVQSASQSPPAPGPQPASQAAPISADVPAAPVVQAEGASAAASEVQPSADLEEGELEYARTPSPPSHTTSTSHAPSHGTHSSHGSAPALGPLLGRQPQHMNQGGSARGNYYQQGLSLPSPSSAAAAAALAGAISPGTGFMPLALGGRPNYQHQMVMQHAAALHAQKVAAVAAAAAAGHSHMSPILGGGGPAGAGAGVNNGPPGFGGYGVSPSVHGHHGHMSQGASPGAGHIAAQQGVASPSLLTTPRGAPGYHDLRNLNPPWNLQR</sequence>
<proteinExistence type="predicted"/>
<dbReference type="Proteomes" id="UP000822688">
    <property type="component" value="Chromosome 2"/>
</dbReference>
<feature type="region of interest" description="Disordered" evidence="1">
    <location>
        <begin position="711"/>
        <end position="730"/>
    </location>
</feature>
<dbReference type="PANTHER" id="PTHR36764:SF1">
    <property type="entry name" value="TRNA (ILE)-LYSIDINE SYNTHASE"/>
    <property type="match status" value="1"/>
</dbReference>
<gene>
    <name evidence="2" type="ORF">KC19_2G099000</name>
</gene>
<feature type="region of interest" description="Disordered" evidence="1">
    <location>
        <begin position="288"/>
        <end position="338"/>
    </location>
</feature>
<feature type="compositionally biased region" description="Basic and acidic residues" evidence="1">
    <location>
        <begin position="313"/>
        <end position="325"/>
    </location>
</feature>
<feature type="region of interest" description="Disordered" evidence="1">
    <location>
        <begin position="522"/>
        <end position="577"/>
    </location>
</feature>
<dbReference type="AlphaFoldDB" id="A0A8T0IUQ4"/>
<reference evidence="2" key="1">
    <citation type="submission" date="2020-06" db="EMBL/GenBank/DDBJ databases">
        <title>WGS assembly of Ceratodon purpureus strain R40.</title>
        <authorList>
            <person name="Carey S.B."/>
            <person name="Jenkins J."/>
            <person name="Shu S."/>
            <person name="Lovell J.T."/>
            <person name="Sreedasyam A."/>
            <person name="Maumus F."/>
            <person name="Tiley G.P."/>
            <person name="Fernandez-Pozo N."/>
            <person name="Barry K."/>
            <person name="Chen C."/>
            <person name="Wang M."/>
            <person name="Lipzen A."/>
            <person name="Daum C."/>
            <person name="Saski C.A."/>
            <person name="Payton A.C."/>
            <person name="Mcbreen J.C."/>
            <person name="Conrad R.E."/>
            <person name="Kollar L.M."/>
            <person name="Olsson S."/>
            <person name="Huttunen S."/>
            <person name="Landis J.B."/>
            <person name="Wickett N.J."/>
            <person name="Johnson M.G."/>
            <person name="Rensing S.A."/>
            <person name="Grimwood J."/>
            <person name="Schmutz J."/>
            <person name="Mcdaniel S.F."/>
        </authorList>
    </citation>
    <scope>NUCLEOTIDE SEQUENCE</scope>
    <source>
        <strain evidence="2">R40</strain>
    </source>
</reference>
<feature type="compositionally biased region" description="Basic and acidic residues" evidence="1">
    <location>
        <begin position="158"/>
        <end position="170"/>
    </location>
</feature>
<evidence type="ECO:0000313" key="2">
    <source>
        <dbReference type="EMBL" id="KAG0586546.1"/>
    </source>
</evidence>
<name>A0A8T0IUQ4_CERPU</name>
<protein>
    <submittedName>
        <fullName evidence="2">Uncharacterized protein</fullName>
    </submittedName>
</protein>